<dbReference type="PANTHER" id="PTHR33371">
    <property type="entry name" value="INTERMEMBRANE PHOSPHOLIPID TRANSPORT SYSTEM BINDING PROTEIN MLAD-RELATED"/>
    <property type="match status" value="1"/>
</dbReference>
<sequence>MGKPVHRRDARKFLFGLGVLTVLTVIGLIGAQVQGGGVLPGKSYTYVQAAFDDVGTLDTRQDVTHNGVRVGTVSDIEFVAGRAVVTLRLEGDRDVYRDASVGLATKRVRIGNESALGRRYVEFDPGTQGSGPLGDQVIASSQTRNSGAVNDLFVAFDTKTRTKLATGLRNLGGGLAGHSGDLNDVVKAAPDLLDNLGQISGALTAPDADVSGLLRDANQLASRFADRENELRSLLRQTDTTLRAITVDGGEPLRQTVGKLPGTLRTARAGLSDLNDPLADIRSTMNTVQPGTRALGRATEDLRGVFREAPTPLRKLPGVSDKSKPAVDELTKTFADARPLAPQLARTVSDANTLLDDVAPYSVDIGMFFASHDLLSGRIAPGKHYFSAMVASPGLYNVSVDDPLGPGTDYYPRPGGGGWANTPPSERPDSIGER</sequence>
<evidence type="ECO:0000259" key="2">
    <source>
        <dbReference type="Pfam" id="PF02470"/>
    </source>
</evidence>
<evidence type="ECO:0000313" key="4">
    <source>
        <dbReference type="Proteomes" id="UP001596337"/>
    </source>
</evidence>
<proteinExistence type="predicted"/>
<dbReference type="RefSeq" id="WP_345393516.1">
    <property type="nucleotide sequence ID" value="NZ_BAABLA010000019.1"/>
</dbReference>
<evidence type="ECO:0000313" key="3">
    <source>
        <dbReference type="EMBL" id="MFC6869101.1"/>
    </source>
</evidence>
<organism evidence="3 4">
    <name type="scientific">Haloechinothrix salitolerans</name>
    <dbReference type="NCBI Taxonomy" id="926830"/>
    <lineage>
        <taxon>Bacteria</taxon>
        <taxon>Bacillati</taxon>
        <taxon>Actinomycetota</taxon>
        <taxon>Actinomycetes</taxon>
        <taxon>Pseudonocardiales</taxon>
        <taxon>Pseudonocardiaceae</taxon>
        <taxon>Haloechinothrix</taxon>
    </lineage>
</organism>
<feature type="region of interest" description="Disordered" evidence="1">
    <location>
        <begin position="404"/>
        <end position="434"/>
    </location>
</feature>
<dbReference type="Pfam" id="PF02470">
    <property type="entry name" value="MlaD"/>
    <property type="match status" value="1"/>
</dbReference>
<dbReference type="InterPro" id="IPR052336">
    <property type="entry name" value="MlaD_Phospholipid_Transporter"/>
</dbReference>
<dbReference type="PANTHER" id="PTHR33371:SF4">
    <property type="entry name" value="INTERMEMBRANE PHOSPHOLIPID TRANSPORT SYSTEM BINDING PROTEIN MLAD"/>
    <property type="match status" value="1"/>
</dbReference>
<dbReference type="InterPro" id="IPR003399">
    <property type="entry name" value="Mce/MlaD"/>
</dbReference>
<gene>
    <name evidence="3" type="ORF">ACFQGD_18305</name>
</gene>
<evidence type="ECO:0000256" key="1">
    <source>
        <dbReference type="SAM" id="MobiDB-lite"/>
    </source>
</evidence>
<comment type="caution">
    <text evidence="3">The sequence shown here is derived from an EMBL/GenBank/DDBJ whole genome shotgun (WGS) entry which is preliminary data.</text>
</comment>
<protein>
    <submittedName>
        <fullName evidence="3">MlaD family protein</fullName>
    </submittedName>
</protein>
<name>A0ABW2C1G1_9PSEU</name>
<dbReference type="EMBL" id="JBHSXX010000001">
    <property type="protein sequence ID" value="MFC6869101.1"/>
    <property type="molecule type" value="Genomic_DNA"/>
</dbReference>
<reference evidence="4" key="1">
    <citation type="journal article" date="2019" name="Int. J. Syst. Evol. Microbiol.">
        <title>The Global Catalogue of Microorganisms (GCM) 10K type strain sequencing project: providing services to taxonomists for standard genome sequencing and annotation.</title>
        <authorList>
            <consortium name="The Broad Institute Genomics Platform"/>
            <consortium name="The Broad Institute Genome Sequencing Center for Infectious Disease"/>
            <person name="Wu L."/>
            <person name="Ma J."/>
        </authorList>
    </citation>
    <scope>NUCLEOTIDE SEQUENCE [LARGE SCALE GENOMIC DNA]</scope>
    <source>
        <strain evidence="4">KCTC 32255</strain>
    </source>
</reference>
<feature type="domain" description="Mce/MlaD" evidence="2">
    <location>
        <begin position="45"/>
        <end position="126"/>
    </location>
</feature>
<accession>A0ABW2C1G1</accession>
<dbReference type="Proteomes" id="UP001596337">
    <property type="component" value="Unassembled WGS sequence"/>
</dbReference>
<keyword evidence="4" id="KW-1185">Reference proteome</keyword>